<dbReference type="Proteomes" id="UP001430953">
    <property type="component" value="Unassembled WGS sequence"/>
</dbReference>
<proteinExistence type="predicted"/>
<organism evidence="2 3">
    <name type="scientific">Cardiocondyla obscurior</name>
    <dbReference type="NCBI Taxonomy" id="286306"/>
    <lineage>
        <taxon>Eukaryota</taxon>
        <taxon>Metazoa</taxon>
        <taxon>Ecdysozoa</taxon>
        <taxon>Arthropoda</taxon>
        <taxon>Hexapoda</taxon>
        <taxon>Insecta</taxon>
        <taxon>Pterygota</taxon>
        <taxon>Neoptera</taxon>
        <taxon>Endopterygota</taxon>
        <taxon>Hymenoptera</taxon>
        <taxon>Apocrita</taxon>
        <taxon>Aculeata</taxon>
        <taxon>Formicoidea</taxon>
        <taxon>Formicidae</taxon>
        <taxon>Myrmicinae</taxon>
        <taxon>Cardiocondyla</taxon>
    </lineage>
</organism>
<reference evidence="2 3" key="1">
    <citation type="submission" date="2023-03" db="EMBL/GenBank/DDBJ databases">
        <title>High recombination rates correlate with genetic variation in Cardiocondyla obscurior ants.</title>
        <authorList>
            <person name="Errbii M."/>
        </authorList>
    </citation>
    <scope>NUCLEOTIDE SEQUENCE [LARGE SCALE GENOMIC DNA]</scope>
    <source>
        <strain evidence="2">Alpha-2009</strain>
        <tissue evidence="2">Whole body</tissue>
    </source>
</reference>
<keyword evidence="1" id="KW-0812">Transmembrane</keyword>
<protein>
    <recommendedName>
        <fullName evidence="4">Transmembrane protein</fullName>
    </recommendedName>
</protein>
<sequence length="164" mass="18681">MGLIPFSVYRDCTAWGRYWGAYGSVRGGTPLILRFLSLSRSSFCYLLFPYLSFSVFLFPFANLPFHRSYTLHLIGKKCLGHGSWVKSYLRRPRVPLPSSSRMRRDRPRCRRVLAATSKNLGAACTFGLRRVEIGIVGDSVVSRVNVLCSSAQCRRQVRIRLDII</sequence>
<evidence type="ECO:0000313" key="2">
    <source>
        <dbReference type="EMBL" id="KAL0128737.1"/>
    </source>
</evidence>
<name>A0AAW2GP78_9HYME</name>
<evidence type="ECO:0000313" key="3">
    <source>
        <dbReference type="Proteomes" id="UP001430953"/>
    </source>
</evidence>
<dbReference type="AlphaFoldDB" id="A0AAW2GP78"/>
<dbReference type="EMBL" id="JADYXP020000003">
    <property type="protein sequence ID" value="KAL0128737.1"/>
    <property type="molecule type" value="Genomic_DNA"/>
</dbReference>
<keyword evidence="1" id="KW-1133">Transmembrane helix</keyword>
<keyword evidence="1" id="KW-0472">Membrane</keyword>
<evidence type="ECO:0008006" key="4">
    <source>
        <dbReference type="Google" id="ProtNLM"/>
    </source>
</evidence>
<accession>A0AAW2GP78</accession>
<evidence type="ECO:0000256" key="1">
    <source>
        <dbReference type="SAM" id="Phobius"/>
    </source>
</evidence>
<keyword evidence="3" id="KW-1185">Reference proteome</keyword>
<feature type="transmembrane region" description="Helical" evidence="1">
    <location>
        <begin position="43"/>
        <end position="61"/>
    </location>
</feature>
<gene>
    <name evidence="2" type="ORF">PUN28_003842</name>
</gene>
<comment type="caution">
    <text evidence="2">The sequence shown here is derived from an EMBL/GenBank/DDBJ whole genome shotgun (WGS) entry which is preliminary data.</text>
</comment>